<sequence>MWNKTGRSSLAFEVVDSECKLQFIRPNKTRWNSQYMAVERITHILNEQGEEAFSNICAEFKIKMLNPAEVAFLSEYCTVMKPLVRALNILQSETNTHMGWLLPTIYQLEVKLKRMATANKVKVSLPLVQAIQQGIQKRFGEMMQDPELIATSILLPKFKTSWTDNADIIQRGLDHIKAHLHTMAEEEAEPQRVSSDDDDFFSFKPRKSQAGELDGYLACLSDKMDLLHSFPSIKKLSLKVNTGLPASAACERLFSCAGLLFTAKRARIDCVNFENQLLLKLNSKFRV</sequence>
<keyword evidence="2" id="KW-1185">Reference proteome</keyword>
<gene>
    <name evidence="1" type="ORF">AAFF_G00356670</name>
</gene>
<dbReference type="SUPFAM" id="SSF53098">
    <property type="entry name" value="Ribonuclease H-like"/>
    <property type="match status" value="1"/>
</dbReference>
<dbReference type="Proteomes" id="UP001221898">
    <property type="component" value="Unassembled WGS sequence"/>
</dbReference>
<proteinExistence type="predicted"/>
<dbReference type="AlphaFoldDB" id="A0AAD7T8H2"/>
<evidence type="ECO:0000313" key="2">
    <source>
        <dbReference type="Proteomes" id="UP001221898"/>
    </source>
</evidence>
<dbReference type="PANTHER" id="PTHR47501:SF5">
    <property type="entry name" value="HAT C-TERMINAL DIMERISATION DOMAIN-CONTAINING PROTEIN"/>
    <property type="match status" value="1"/>
</dbReference>
<dbReference type="PANTHER" id="PTHR47501">
    <property type="entry name" value="TRANSPOSASE-RELATED"/>
    <property type="match status" value="1"/>
</dbReference>
<dbReference type="InterPro" id="IPR012337">
    <property type="entry name" value="RNaseH-like_sf"/>
</dbReference>
<protein>
    <recommendedName>
        <fullName evidence="3">Transposase</fullName>
    </recommendedName>
</protein>
<reference evidence="1" key="1">
    <citation type="journal article" date="2023" name="Science">
        <title>Genome structures resolve the early diversification of teleost fishes.</title>
        <authorList>
            <person name="Parey E."/>
            <person name="Louis A."/>
            <person name="Montfort J."/>
            <person name="Bouchez O."/>
            <person name="Roques C."/>
            <person name="Iampietro C."/>
            <person name="Lluch J."/>
            <person name="Castinel A."/>
            <person name="Donnadieu C."/>
            <person name="Desvignes T."/>
            <person name="Floi Bucao C."/>
            <person name="Jouanno E."/>
            <person name="Wen M."/>
            <person name="Mejri S."/>
            <person name="Dirks R."/>
            <person name="Jansen H."/>
            <person name="Henkel C."/>
            <person name="Chen W.J."/>
            <person name="Zahm M."/>
            <person name="Cabau C."/>
            <person name="Klopp C."/>
            <person name="Thompson A.W."/>
            <person name="Robinson-Rechavi M."/>
            <person name="Braasch I."/>
            <person name="Lecointre G."/>
            <person name="Bobe J."/>
            <person name="Postlethwait J.H."/>
            <person name="Berthelot C."/>
            <person name="Roest Crollius H."/>
            <person name="Guiguen Y."/>
        </authorList>
    </citation>
    <scope>NUCLEOTIDE SEQUENCE</scope>
    <source>
        <strain evidence="1">NC1722</strain>
    </source>
</reference>
<name>A0AAD7T8H2_9TELE</name>
<accession>A0AAD7T8H2</accession>
<dbReference type="EMBL" id="JAINUG010000006">
    <property type="protein sequence ID" value="KAJ8416379.1"/>
    <property type="molecule type" value="Genomic_DNA"/>
</dbReference>
<evidence type="ECO:0008006" key="3">
    <source>
        <dbReference type="Google" id="ProtNLM"/>
    </source>
</evidence>
<organism evidence="1 2">
    <name type="scientific">Aldrovandia affinis</name>
    <dbReference type="NCBI Taxonomy" id="143900"/>
    <lineage>
        <taxon>Eukaryota</taxon>
        <taxon>Metazoa</taxon>
        <taxon>Chordata</taxon>
        <taxon>Craniata</taxon>
        <taxon>Vertebrata</taxon>
        <taxon>Euteleostomi</taxon>
        <taxon>Actinopterygii</taxon>
        <taxon>Neopterygii</taxon>
        <taxon>Teleostei</taxon>
        <taxon>Notacanthiformes</taxon>
        <taxon>Halosauridae</taxon>
        <taxon>Aldrovandia</taxon>
    </lineage>
</organism>
<comment type="caution">
    <text evidence="1">The sequence shown here is derived from an EMBL/GenBank/DDBJ whole genome shotgun (WGS) entry which is preliminary data.</text>
</comment>
<evidence type="ECO:0000313" key="1">
    <source>
        <dbReference type="EMBL" id="KAJ8416379.1"/>
    </source>
</evidence>